<dbReference type="GO" id="GO:0005829">
    <property type="term" value="C:cytosol"/>
    <property type="evidence" value="ECO:0007669"/>
    <property type="project" value="UniProtKB-SubCell"/>
</dbReference>
<evidence type="ECO:0000256" key="3">
    <source>
        <dbReference type="ARBA" id="ARBA00022448"/>
    </source>
</evidence>
<dbReference type="PANTHER" id="PTHR12875:SF0">
    <property type="entry name" value="GOLGI TO ER TRAFFIC PROTEIN 4 HOMOLOG"/>
    <property type="match status" value="1"/>
</dbReference>
<comment type="similarity">
    <text evidence="2">Belongs to the GET4 family.</text>
</comment>
<evidence type="ECO:0000256" key="2">
    <source>
        <dbReference type="ARBA" id="ARBA00005351"/>
    </source>
</evidence>
<dbReference type="Proteomes" id="UP000708148">
    <property type="component" value="Unassembled WGS sequence"/>
</dbReference>
<dbReference type="InterPro" id="IPR011990">
    <property type="entry name" value="TPR-like_helical_dom_sf"/>
</dbReference>
<evidence type="ECO:0000313" key="5">
    <source>
        <dbReference type="EMBL" id="CAD7704208.1"/>
    </source>
</evidence>
<organism evidence="5 6">
    <name type="scientific">Ostreobium quekettii</name>
    <dbReference type="NCBI Taxonomy" id="121088"/>
    <lineage>
        <taxon>Eukaryota</taxon>
        <taxon>Viridiplantae</taxon>
        <taxon>Chlorophyta</taxon>
        <taxon>core chlorophytes</taxon>
        <taxon>Ulvophyceae</taxon>
        <taxon>TCBD clade</taxon>
        <taxon>Bryopsidales</taxon>
        <taxon>Ostreobineae</taxon>
        <taxon>Ostreobiaceae</taxon>
        <taxon>Ostreobium</taxon>
    </lineage>
</organism>
<name>A0A8S1J918_9CHLO</name>
<comment type="subcellular location">
    <subcellularLocation>
        <location evidence="1">Cytoplasm</location>
        <location evidence="1">Cytosol</location>
    </subcellularLocation>
</comment>
<dbReference type="InterPro" id="IPR007317">
    <property type="entry name" value="GET4"/>
</dbReference>
<dbReference type="Pfam" id="PF04190">
    <property type="entry name" value="GET4"/>
    <property type="match status" value="1"/>
</dbReference>
<dbReference type="GO" id="GO:0045048">
    <property type="term" value="P:protein insertion into ER membrane"/>
    <property type="evidence" value="ECO:0007669"/>
    <property type="project" value="InterPro"/>
</dbReference>
<comment type="caution">
    <text evidence="5">The sequence shown here is derived from an EMBL/GenBank/DDBJ whole genome shotgun (WGS) entry which is preliminary data.</text>
</comment>
<dbReference type="FunFam" id="1.25.40.10:FF:000060">
    <property type="entry name" value="Golgi to ER traffic protein 4 homolog"/>
    <property type="match status" value="1"/>
</dbReference>
<dbReference type="PANTHER" id="PTHR12875">
    <property type="entry name" value="GOLGI TO ER TRAFFIC PROTEIN 4 HOMOLOG"/>
    <property type="match status" value="1"/>
</dbReference>
<evidence type="ECO:0000256" key="4">
    <source>
        <dbReference type="ARBA" id="ARBA00022490"/>
    </source>
</evidence>
<dbReference type="OrthoDB" id="10252405at2759"/>
<accession>A0A8S1J918</accession>
<dbReference type="AlphaFoldDB" id="A0A8S1J918"/>
<dbReference type="Gene3D" id="1.25.40.10">
    <property type="entry name" value="Tetratricopeptide repeat domain"/>
    <property type="match status" value="1"/>
</dbReference>
<sequence length="312" mass="34456">MAEQSLQGIKRVVDEGAHYEAQQMYKTVHHRYHTKGMLEDSYKILEEGAVLQLATGHLTCGVELGLMLIEAYEKDEVGLTEEACRRVDHMLDGLPEPPTCSSEGSIDGNCKGTEGSKVDEALRLLTAAIKWGHKQGAGAWERRLHDRAARFVWGWQGWSRLALVSAHYAQGSDWQGFASALATCARMGEPCEEDLFVARAVLQVLAWARVDQLADRVSSAQSLLTEYQEDRLLPETPLMHCMQLMIQALNKNSATLFQMLLNKYDASLSRDPSLSHLLQKVEQVFFGAQQTNGFGGMLGGLMQMLAGGAPCS</sequence>
<evidence type="ECO:0000256" key="1">
    <source>
        <dbReference type="ARBA" id="ARBA00004514"/>
    </source>
</evidence>
<keyword evidence="4" id="KW-0963">Cytoplasm</keyword>
<dbReference type="EMBL" id="CAJHUC010002696">
    <property type="protein sequence ID" value="CAD7704208.1"/>
    <property type="molecule type" value="Genomic_DNA"/>
</dbReference>
<keyword evidence="3" id="KW-0813">Transport</keyword>
<protein>
    <submittedName>
        <fullName evidence="5">Uncharacterized protein</fullName>
    </submittedName>
</protein>
<proteinExistence type="inferred from homology"/>
<reference evidence="5" key="1">
    <citation type="submission" date="2020-12" db="EMBL/GenBank/DDBJ databases">
        <authorList>
            <person name="Iha C."/>
        </authorList>
    </citation>
    <scope>NUCLEOTIDE SEQUENCE</scope>
</reference>
<evidence type="ECO:0000313" key="6">
    <source>
        <dbReference type="Proteomes" id="UP000708148"/>
    </source>
</evidence>
<gene>
    <name evidence="5" type="ORF">OSTQU699_LOCUS9565</name>
</gene>
<keyword evidence="6" id="KW-1185">Reference proteome</keyword>